<dbReference type="InterPro" id="IPR017896">
    <property type="entry name" value="4Fe4S_Fe-S-bd"/>
</dbReference>
<dbReference type="GO" id="GO:0052693">
    <property type="term" value="F:epoxyqueuosine reductase activity"/>
    <property type="evidence" value="ECO:0007669"/>
    <property type="project" value="UniProtKB-UniRule"/>
</dbReference>
<feature type="binding site" evidence="9">
    <location>
        <position position="301"/>
    </location>
    <ligand>
        <name>tRNA</name>
        <dbReference type="ChEBI" id="CHEBI:17843"/>
    </ligand>
</feature>
<feature type="active site" description="Proton donor" evidence="9">
    <location>
        <position position="140"/>
    </location>
</feature>
<dbReference type="PANTHER" id="PTHR30002">
    <property type="entry name" value="EPOXYQUEUOSINE REDUCTASE"/>
    <property type="match status" value="1"/>
</dbReference>
<name>A0A3M8AW56_9BACL</name>
<keyword evidence="5 9" id="KW-0671">Queuosine biosynthesis</keyword>
<feature type="binding site" evidence="9">
    <location>
        <begin position="145"/>
        <end position="147"/>
    </location>
    <ligand>
        <name>cob(II)alamin</name>
        <dbReference type="ChEBI" id="CHEBI:16304"/>
    </ligand>
</feature>
<dbReference type="Gene3D" id="1.25.10.10">
    <property type="entry name" value="Leucine-rich Repeat Variant"/>
    <property type="match status" value="1"/>
</dbReference>
<dbReference type="HAMAP" id="MF_00916">
    <property type="entry name" value="QueG"/>
    <property type="match status" value="1"/>
</dbReference>
<dbReference type="Pfam" id="PF13646">
    <property type="entry name" value="HEAT_2"/>
    <property type="match status" value="1"/>
</dbReference>
<protein>
    <recommendedName>
        <fullName evidence="9">Epoxyqueuosine reductase</fullName>
        <ecNumber evidence="9">1.17.99.6</ecNumber>
    </recommendedName>
    <alternativeName>
        <fullName evidence="9">Queuosine biosynthesis protein QueG</fullName>
    </alternativeName>
</protein>
<dbReference type="GO" id="GO:0031419">
    <property type="term" value="F:cobalamin binding"/>
    <property type="evidence" value="ECO:0007669"/>
    <property type="project" value="UniProtKB-KW"/>
</dbReference>
<feature type="binding site" evidence="9">
    <location>
        <position position="103"/>
    </location>
    <ligand>
        <name>cob(II)alamin</name>
        <dbReference type="ChEBI" id="CHEBI:16304"/>
    </ligand>
</feature>
<feature type="binding site" evidence="9">
    <location>
        <position position="226"/>
    </location>
    <ligand>
        <name>tRNA</name>
        <dbReference type="ChEBI" id="CHEBI:17843"/>
    </ligand>
</feature>
<dbReference type="SUPFAM" id="SSF54862">
    <property type="entry name" value="4Fe-4S ferredoxins"/>
    <property type="match status" value="1"/>
</dbReference>
<feature type="binding site" evidence="9">
    <location>
        <position position="164"/>
    </location>
    <ligand>
        <name>cob(II)alamin</name>
        <dbReference type="ChEBI" id="CHEBI:16304"/>
    </ligand>
</feature>
<dbReference type="InterPro" id="IPR017900">
    <property type="entry name" value="4Fe4S_Fe_S_CS"/>
</dbReference>
<evidence type="ECO:0000256" key="8">
    <source>
        <dbReference type="ARBA" id="ARBA00023014"/>
    </source>
</evidence>
<dbReference type="SUPFAM" id="SSF48371">
    <property type="entry name" value="ARM repeat"/>
    <property type="match status" value="1"/>
</dbReference>
<evidence type="ECO:0000256" key="5">
    <source>
        <dbReference type="ARBA" id="ARBA00022785"/>
    </source>
</evidence>
<feature type="binding site" evidence="9">
    <location>
        <position position="246"/>
    </location>
    <ligand>
        <name>[4Fe-4S] cluster</name>
        <dbReference type="ChEBI" id="CHEBI:49883"/>
        <label>2</label>
    </ligand>
</feature>
<evidence type="ECO:0000256" key="9">
    <source>
        <dbReference type="HAMAP-Rule" id="MF_00916"/>
    </source>
</evidence>
<feature type="binding site" evidence="9">
    <location>
        <position position="253"/>
    </location>
    <ligand>
        <name>[4Fe-4S] cluster</name>
        <dbReference type="ChEBI" id="CHEBI:49883"/>
        <label>1</label>
    </ligand>
</feature>
<evidence type="ECO:0000259" key="11">
    <source>
        <dbReference type="PROSITE" id="PS51379"/>
    </source>
</evidence>
<keyword evidence="9" id="KW-0846">Cobalamin</keyword>
<feature type="binding site" evidence="9">
    <location>
        <position position="194"/>
    </location>
    <ligand>
        <name>[4Fe-4S] cluster</name>
        <dbReference type="ChEBI" id="CHEBI:49883"/>
        <label>1</label>
    </ligand>
</feature>
<comment type="catalytic activity">
    <reaction evidence="9">
        <text>epoxyqueuosine(34) in tRNA + AH2 = queuosine(34) in tRNA + A + H2O</text>
        <dbReference type="Rhea" id="RHEA:32159"/>
        <dbReference type="Rhea" id="RHEA-COMP:18571"/>
        <dbReference type="Rhea" id="RHEA-COMP:18582"/>
        <dbReference type="ChEBI" id="CHEBI:13193"/>
        <dbReference type="ChEBI" id="CHEBI:15377"/>
        <dbReference type="ChEBI" id="CHEBI:17499"/>
        <dbReference type="ChEBI" id="CHEBI:194431"/>
        <dbReference type="ChEBI" id="CHEBI:194443"/>
        <dbReference type="EC" id="1.17.99.6"/>
    </reaction>
</comment>
<feature type="binding site" evidence="9">
    <location>
        <position position="304"/>
    </location>
    <ligand>
        <name>tRNA</name>
        <dbReference type="ChEBI" id="CHEBI:17843"/>
    </ligand>
</feature>
<keyword evidence="13" id="KW-1185">Reference proteome</keyword>
<dbReference type="GO" id="GO:0046872">
    <property type="term" value="F:metal ion binding"/>
    <property type="evidence" value="ECO:0007669"/>
    <property type="project" value="UniProtKB-KW"/>
</dbReference>
<dbReference type="PROSITE" id="PS51379">
    <property type="entry name" value="4FE4S_FER_2"/>
    <property type="match status" value="1"/>
</dbReference>
<evidence type="ECO:0000256" key="7">
    <source>
        <dbReference type="ARBA" id="ARBA00023004"/>
    </source>
</evidence>
<dbReference type="InterPro" id="IPR013542">
    <property type="entry name" value="QueG_DUF1730"/>
</dbReference>
<keyword evidence="2 9" id="KW-0963">Cytoplasm</keyword>
<evidence type="ECO:0000256" key="2">
    <source>
        <dbReference type="ARBA" id="ARBA00022490"/>
    </source>
</evidence>
<comment type="subunit">
    <text evidence="9">Monomer.</text>
</comment>
<feature type="binding site" evidence="9">
    <location>
        <position position="197"/>
    </location>
    <ligand>
        <name>[4Fe-4S] cluster</name>
        <dbReference type="ChEBI" id="CHEBI:49883"/>
        <label>1</label>
    </ligand>
</feature>
<dbReference type="UniPathway" id="UPA00392"/>
<evidence type="ECO:0000256" key="1">
    <source>
        <dbReference type="ARBA" id="ARBA00022485"/>
    </source>
</evidence>
<comment type="function">
    <text evidence="9">Catalyzes the conversion of epoxyqueuosine (oQ) to queuosine (Q), which is a hypermodified base found in the wobble positions of tRNA(Asp), tRNA(Asn), tRNA(His) and tRNA(Tyr).</text>
</comment>
<feature type="region of interest" description="Disordered" evidence="10">
    <location>
        <begin position="383"/>
        <end position="406"/>
    </location>
</feature>
<evidence type="ECO:0000256" key="10">
    <source>
        <dbReference type="SAM" id="MobiDB-lite"/>
    </source>
</evidence>
<dbReference type="GO" id="GO:0008616">
    <property type="term" value="P:tRNA queuosine(34) biosynthetic process"/>
    <property type="evidence" value="ECO:0007669"/>
    <property type="project" value="UniProtKB-UniRule"/>
</dbReference>
<comment type="subcellular location">
    <subcellularLocation>
        <location evidence="9">Cytoplasm</location>
    </subcellularLocation>
</comment>
<gene>
    <name evidence="9 12" type="primary">queG</name>
    <name evidence="12" type="ORF">EDM57_14970</name>
</gene>
<feature type="binding site" evidence="9">
    <location>
        <position position="228"/>
    </location>
    <ligand>
        <name>tRNA</name>
        <dbReference type="ChEBI" id="CHEBI:17843"/>
    </ligand>
</feature>
<accession>A0A3M8AW56</accession>
<dbReference type="RefSeq" id="WP_122905502.1">
    <property type="nucleotide sequence ID" value="NZ_RHHS01000035.1"/>
</dbReference>
<dbReference type="FunFam" id="3.30.70.20:FF:000037">
    <property type="entry name" value="Epoxyqueuosine reductase"/>
    <property type="match status" value="1"/>
</dbReference>
<feature type="binding site" evidence="9">
    <location>
        <position position="286"/>
    </location>
    <ligand>
        <name>tRNA</name>
        <dbReference type="ChEBI" id="CHEBI:17843"/>
    </ligand>
</feature>
<comment type="pathway">
    <text evidence="9">tRNA modification; tRNA-queuosine biosynthesis.</text>
</comment>
<dbReference type="NCBIfam" id="TIGR00276">
    <property type="entry name" value="tRNA epoxyqueuosine(34) reductase QueG"/>
    <property type="match status" value="1"/>
</dbReference>
<dbReference type="OrthoDB" id="9784571at2"/>
<feature type="compositionally biased region" description="Low complexity" evidence="10">
    <location>
        <begin position="396"/>
        <end position="406"/>
    </location>
</feature>
<dbReference type="PROSITE" id="PS00198">
    <property type="entry name" value="4FE4S_FER_1"/>
    <property type="match status" value="1"/>
</dbReference>
<feature type="binding site" evidence="9">
    <location>
        <begin position="246"/>
        <end position="247"/>
    </location>
    <ligand>
        <name>cob(II)alamin</name>
        <dbReference type="ChEBI" id="CHEBI:16304"/>
    </ligand>
</feature>
<dbReference type="GO" id="GO:0005737">
    <property type="term" value="C:cytoplasm"/>
    <property type="evidence" value="ECO:0007669"/>
    <property type="project" value="UniProtKB-SubCell"/>
</dbReference>
<feature type="binding site" evidence="9">
    <location>
        <position position="161"/>
    </location>
    <ligand>
        <name>cob(II)alamin</name>
        <dbReference type="ChEBI" id="CHEBI:16304"/>
    </ligand>
</feature>
<dbReference type="SMART" id="SM00567">
    <property type="entry name" value="EZ_HEAT"/>
    <property type="match status" value="2"/>
</dbReference>
<feature type="binding site" evidence="9">
    <location>
        <position position="175"/>
    </location>
    <ligand>
        <name>cob(II)alamin</name>
        <dbReference type="ChEBI" id="CHEBI:16304"/>
    </ligand>
</feature>
<dbReference type="PANTHER" id="PTHR30002:SF4">
    <property type="entry name" value="EPOXYQUEUOSINE REDUCTASE"/>
    <property type="match status" value="1"/>
</dbReference>
<keyword evidence="4 9" id="KW-0479">Metal-binding</keyword>
<keyword evidence="3 9" id="KW-0819">tRNA processing</keyword>
<dbReference type="AlphaFoldDB" id="A0A3M8AW56"/>
<comment type="similarity">
    <text evidence="9">Belongs to the QueG family.</text>
</comment>
<organism evidence="12 13">
    <name type="scientific">Brevibacillus gelatini</name>
    <dbReference type="NCBI Taxonomy" id="1655277"/>
    <lineage>
        <taxon>Bacteria</taxon>
        <taxon>Bacillati</taxon>
        <taxon>Bacillota</taxon>
        <taxon>Bacilli</taxon>
        <taxon>Bacillales</taxon>
        <taxon>Paenibacillaceae</taxon>
        <taxon>Brevibacillus</taxon>
    </lineage>
</organism>
<feature type="binding site" evidence="9">
    <location>
        <position position="140"/>
    </location>
    <ligand>
        <name>cob(II)alamin</name>
        <dbReference type="ChEBI" id="CHEBI:16304"/>
    </ligand>
</feature>
<dbReference type="InterPro" id="IPR004155">
    <property type="entry name" value="PBS_lyase_HEAT"/>
</dbReference>
<dbReference type="Proteomes" id="UP000268829">
    <property type="component" value="Unassembled WGS sequence"/>
</dbReference>
<comment type="cofactor">
    <cofactor evidence="9">
        <name>[4Fe-4S] cluster</name>
        <dbReference type="ChEBI" id="CHEBI:49883"/>
    </cofactor>
    <text evidence="9">Binds 2 [4Fe-4S] clusters per monomer.</text>
</comment>
<comment type="cofactor">
    <cofactor evidence="9">
        <name>cob(II)alamin</name>
        <dbReference type="ChEBI" id="CHEBI:16304"/>
    </cofactor>
</comment>
<evidence type="ECO:0000256" key="3">
    <source>
        <dbReference type="ARBA" id="ARBA00022694"/>
    </source>
</evidence>
<keyword evidence="7 9" id="KW-0408">Iron</keyword>
<dbReference type="InterPro" id="IPR016024">
    <property type="entry name" value="ARM-type_fold"/>
</dbReference>
<feature type="binding site" evidence="9">
    <location>
        <position position="63"/>
    </location>
    <ligand>
        <name>cob(II)alamin</name>
        <dbReference type="ChEBI" id="CHEBI:16304"/>
    </ligand>
</feature>
<sequence>MDGQDLRYWEQTKQSIIHYAKEIGIDKIGFASADPFLTLKERLIEHREKGYESGFEEPDLEKRTNPGLLLEGARSLISIALAYPSRLENPPKSEPGAYRGILCRAAWGVDYHHVLRDKLDKLGKFIQELEPGAKIESMVDTGALSDRAVAERAGVGFVGKNCALITPEFGSWVYLGELLTNLPLPADQPIEEGCGDCNICVDACPTGALVQGGQLNAQRCVAFLTQVKDFMPDEFRGKIGNRLYGCDTCQTVCPKNRRINFNHHPEFQPDPEIAKPLLIPLLEMSNKEFKEKFGLSSSSWRGKKPIQRNAILALAHFKDRTAVPHLARLLANDPRPVIRGTAAWALGKIGGADAEAALVSAQETEQVAEVQAEIAKGMKLLAEQGAQGKQREPQEPAKQQRQQEQL</sequence>
<dbReference type="InterPro" id="IPR011989">
    <property type="entry name" value="ARM-like"/>
</dbReference>
<dbReference type="EC" id="1.17.99.6" evidence="9"/>
<proteinExistence type="inferred from homology"/>
<feature type="binding site" evidence="9">
    <location>
        <position position="303"/>
    </location>
    <ligand>
        <name>tRNA</name>
        <dbReference type="ChEBI" id="CHEBI:17843"/>
    </ligand>
</feature>
<dbReference type="EMBL" id="RHHS01000035">
    <property type="protein sequence ID" value="RNB55444.1"/>
    <property type="molecule type" value="Genomic_DNA"/>
</dbReference>
<keyword evidence="1 9" id="KW-0004">4Fe-4S</keyword>
<comment type="caution">
    <text evidence="12">The sequence shown here is derived from an EMBL/GenBank/DDBJ whole genome shotgun (WGS) entry which is preliminary data.</text>
</comment>
<feature type="binding site" evidence="9">
    <location>
        <position position="220"/>
    </location>
    <ligand>
        <name>[4Fe-4S] cluster</name>
        <dbReference type="ChEBI" id="CHEBI:49883"/>
        <label>2</label>
    </ligand>
</feature>
<reference evidence="12 13" key="1">
    <citation type="submission" date="2018-10" db="EMBL/GenBank/DDBJ databases">
        <title>Phylogenomics of Brevibacillus.</title>
        <authorList>
            <person name="Dunlap C."/>
        </authorList>
    </citation>
    <scope>NUCLEOTIDE SEQUENCE [LARGE SCALE GENOMIC DNA]</scope>
    <source>
        <strain evidence="12 13">DSM 100115</strain>
    </source>
</reference>
<evidence type="ECO:0000313" key="12">
    <source>
        <dbReference type="EMBL" id="RNB55444.1"/>
    </source>
</evidence>
<dbReference type="InterPro" id="IPR004453">
    <property type="entry name" value="QueG"/>
</dbReference>
<feature type="domain" description="4Fe-4S ferredoxin-type" evidence="11">
    <location>
        <begin position="182"/>
        <end position="214"/>
    </location>
</feature>
<dbReference type="Gene3D" id="3.30.70.20">
    <property type="match status" value="1"/>
</dbReference>
<feature type="binding site" evidence="9">
    <location>
        <position position="200"/>
    </location>
    <ligand>
        <name>[4Fe-4S] cluster</name>
        <dbReference type="ChEBI" id="CHEBI:49883"/>
        <label>1</label>
    </ligand>
</feature>
<dbReference type="Pfam" id="PF13484">
    <property type="entry name" value="Fer4_16"/>
    <property type="match status" value="1"/>
</dbReference>
<dbReference type="GO" id="GO:0051539">
    <property type="term" value="F:4 iron, 4 sulfur cluster binding"/>
    <property type="evidence" value="ECO:0007669"/>
    <property type="project" value="UniProtKB-KW"/>
</dbReference>
<feature type="binding site" evidence="9">
    <location>
        <position position="287"/>
    </location>
    <ligand>
        <name>tRNA</name>
        <dbReference type="ChEBI" id="CHEBI:17843"/>
    </ligand>
</feature>
<comment type="caution">
    <text evidence="9">Lacks conserved residue(s) required for the propagation of feature annotation.</text>
</comment>
<evidence type="ECO:0000256" key="6">
    <source>
        <dbReference type="ARBA" id="ARBA00023002"/>
    </source>
</evidence>
<feature type="binding site" evidence="9">
    <location>
        <position position="204"/>
    </location>
    <ligand>
        <name>[4Fe-4S] cluster</name>
        <dbReference type="ChEBI" id="CHEBI:49883"/>
        <label>2</label>
    </ligand>
</feature>
<evidence type="ECO:0000256" key="4">
    <source>
        <dbReference type="ARBA" id="ARBA00022723"/>
    </source>
</evidence>
<keyword evidence="9" id="KW-0170">Cobalt</keyword>
<keyword evidence="8 9" id="KW-0411">Iron-sulfur</keyword>
<feature type="binding site" evidence="9">
    <location>
        <position position="249"/>
    </location>
    <ligand>
        <name>[4Fe-4S] cluster</name>
        <dbReference type="ChEBI" id="CHEBI:49883"/>
        <label>2</label>
    </ligand>
</feature>
<dbReference type="Pfam" id="PF08331">
    <property type="entry name" value="QueG_DUF1730"/>
    <property type="match status" value="1"/>
</dbReference>
<keyword evidence="6 9" id="KW-0560">Oxidoreductase</keyword>
<evidence type="ECO:0000313" key="13">
    <source>
        <dbReference type="Proteomes" id="UP000268829"/>
    </source>
</evidence>